<protein>
    <submittedName>
        <fullName evidence="2">Uncharacterized protein</fullName>
    </submittedName>
</protein>
<evidence type="ECO:0000313" key="1">
    <source>
        <dbReference type="Proteomes" id="UP000035680"/>
    </source>
</evidence>
<reference evidence="2" key="2">
    <citation type="submission" date="2015-08" db="UniProtKB">
        <authorList>
            <consortium name="WormBaseParasite"/>
        </authorList>
    </citation>
    <scope>IDENTIFICATION</scope>
</reference>
<sequence>MKKKIKSYFCSEQDCIAAFLRIEENKTNSECLSVGWALKKNKPRDPIKLEVKEKLINMYLEEDLNDEEFNEKKQNDYTVYSLSKSINESVFDDEIENIINSVSKKEEVFKDESEILKRETRRRRL</sequence>
<reference evidence="1" key="1">
    <citation type="submission" date="2014-07" db="EMBL/GenBank/DDBJ databases">
        <authorList>
            <person name="Martin A.A"/>
            <person name="De Silva N."/>
        </authorList>
    </citation>
    <scope>NUCLEOTIDE SEQUENCE</scope>
</reference>
<evidence type="ECO:0000313" key="2">
    <source>
        <dbReference type="WBParaSite" id="SVE_0800600.1"/>
    </source>
</evidence>
<dbReference type="WBParaSite" id="SVE_0800600.1">
    <property type="protein sequence ID" value="SVE_0800600.1"/>
    <property type="gene ID" value="SVE_0800600"/>
</dbReference>
<proteinExistence type="predicted"/>
<dbReference type="Proteomes" id="UP000035680">
    <property type="component" value="Unassembled WGS sequence"/>
</dbReference>
<dbReference type="AlphaFoldDB" id="A0A0K0FGK3"/>
<accession>A0A0K0FGK3</accession>
<organism evidence="1 2">
    <name type="scientific">Strongyloides venezuelensis</name>
    <name type="common">Threadworm</name>
    <dbReference type="NCBI Taxonomy" id="75913"/>
    <lineage>
        <taxon>Eukaryota</taxon>
        <taxon>Metazoa</taxon>
        <taxon>Ecdysozoa</taxon>
        <taxon>Nematoda</taxon>
        <taxon>Chromadorea</taxon>
        <taxon>Rhabditida</taxon>
        <taxon>Tylenchina</taxon>
        <taxon>Panagrolaimomorpha</taxon>
        <taxon>Strongyloidoidea</taxon>
        <taxon>Strongyloididae</taxon>
        <taxon>Strongyloides</taxon>
    </lineage>
</organism>
<keyword evidence="1" id="KW-1185">Reference proteome</keyword>
<name>A0A0K0FGK3_STRVS</name>